<keyword evidence="14 20" id="KW-0376">Hydrogen peroxide</keyword>
<dbReference type="SUPFAM" id="SSF48113">
    <property type="entry name" value="Heme-dependent peroxidases"/>
    <property type="match status" value="1"/>
</dbReference>
<dbReference type="Gene3D" id="1.10.520.10">
    <property type="match status" value="1"/>
</dbReference>
<dbReference type="OrthoDB" id="672921at2759"/>
<evidence type="ECO:0000256" key="7">
    <source>
        <dbReference type="ARBA" id="ARBA00022617"/>
    </source>
</evidence>
<dbReference type="PANTHER" id="PTHR31235">
    <property type="entry name" value="PEROXIDASE 25-RELATED"/>
    <property type="match status" value="1"/>
</dbReference>
<accession>A0A835A527</accession>
<dbReference type="Pfam" id="PF00141">
    <property type="entry name" value="peroxidase"/>
    <property type="match status" value="1"/>
</dbReference>
<dbReference type="PROSITE" id="PS00435">
    <property type="entry name" value="PEROXIDASE_1"/>
    <property type="match status" value="1"/>
</dbReference>
<feature type="binding site" evidence="17">
    <location>
        <position position="164"/>
    </location>
    <ligand>
        <name>Ca(2+)</name>
        <dbReference type="ChEBI" id="CHEBI:29108"/>
        <label>1</label>
    </ligand>
</feature>
<keyword evidence="9 17" id="KW-0106">Calcium</keyword>
<feature type="active site" description="Proton acceptor" evidence="15">
    <location>
        <position position="158"/>
    </location>
</feature>
<feature type="region of interest" description="Disordered" evidence="21">
    <location>
        <begin position="1"/>
        <end position="117"/>
    </location>
</feature>
<evidence type="ECO:0000256" key="8">
    <source>
        <dbReference type="ARBA" id="ARBA00022723"/>
    </source>
</evidence>
<dbReference type="PROSITE" id="PS50873">
    <property type="entry name" value="PEROXIDASE_4"/>
    <property type="match status" value="1"/>
</dbReference>
<feature type="binding site" evidence="16">
    <location>
        <position position="258"/>
    </location>
    <ligand>
        <name>substrate</name>
    </ligand>
</feature>
<dbReference type="Proteomes" id="UP000636709">
    <property type="component" value="Unassembled WGS sequence"/>
</dbReference>
<dbReference type="GO" id="GO:0020037">
    <property type="term" value="F:heme binding"/>
    <property type="evidence" value="ECO:0007669"/>
    <property type="project" value="UniProtKB-UniRule"/>
</dbReference>
<keyword evidence="8 17" id="KW-0479">Metal-binding</keyword>
<feature type="binding site" evidence="17">
    <location>
        <position position="333"/>
    </location>
    <ligand>
        <name>Ca(2+)</name>
        <dbReference type="ChEBI" id="CHEBI:29108"/>
        <label>2</label>
    </ligand>
</feature>
<organism evidence="23 24">
    <name type="scientific">Digitaria exilis</name>
    <dbReference type="NCBI Taxonomy" id="1010633"/>
    <lineage>
        <taxon>Eukaryota</taxon>
        <taxon>Viridiplantae</taxon>
        <taxon>Streptophyta</taxon>
        <taxon>Embryophyta</taxon>
        <taxon>Tracheophyta</taxon>
        <taxon>Spermatophyta</taxon>
        <taxon>Magnoliopsida</taxon>
        <taxon>Liliopsida</taxon>
        <taxon>Poales</taxon>
        <taxon>Poaceae</taxon>
        <taxon>PACMAD clade</taxon>
        <taxon>Panicoideae</taxon>
        <taxon>Panicodae</taxon>
        <taxon>Paniceae</taxon>
        <taxon>Anthephorinae</taxon>
        <taxon>Digitaria</taxon>
    </lineage>
</organism>
<comment type="subcellular location">
    <subcellularLocation>
        <location evidence="2 20">Secreted</location>
    </subcellularLocation>
</comment>
<dbReference type="Gene3D" id="1.10.420.10">
    <property type="entry name" value="Peroxidase, domain 2"/>
    <property type="match status" value="1"/>
</dbReference>
<evidence type="ECO:0000256" key="17">
    <source>
        <dbReference type="PIRSR" id="PIRSR600823-3"/>
    </source>
</evidence>
<dbReference type="EC" id="1.11.1.7" evidence="4 20"/>
<sequence>MMSPPPTPTSQPPTSSPMNPPSTPIPQPPSSPPTISSSTPTPQSPSSLPTIPPPMPNPQPPTSSPTSTPPMATPQPPTSPPTSTPPIATPQPPASPPNIPQPPASPPMSPPPQGAGQLIVGYYKDKCGSYMDVEAIVMKHVSQADSGIKAGLIRLFFHDCFVRGCDGSVLLDPTSDNPQPEKLGIPNFPSLRGFEVIDAAKAELEAACPATVSCADIVAFAARDASVFLSNGLITFAMPAGRYDGNVSLASETLPNLPAPFAGAAQLMQNFASKGLDVADMVTLSGAHSIGRSHCSSFSDRPSDMDPTLAANLTAHCASANGGDGTVAQDYETPDELDNQYYRNVLDHTVLFVSDAALNATDTIGLVRSYADTPSMWQVRFGEAMVKMGSVEVKTADNGEIRTTCRFVNTRAS</sequence>
<keyword evidence="6 20" id="KW-0575">Peroxidase</keyword>
<protein>
    <recommendedName>
        <fullName evidence="4 20">Peroxidase</fullName>
        <ecNumber evidence="4 20">1.11.1.7</ecNumber>
    </recommendedName>
</protein>
<keyword evidence="13" id="KW-0325">Glycoprotein</keyword>
<comment type="cofactor">
    <cofactor evidence="17 20">
        <name>heme b</name>
        <dbReference type="ChEBI" id="CHEBI:60344"/>
    </cofactor>
    <text evidence="17 20">Binds 1 heme b (iron(II)-protoporphyrin IX) group per subunit.</text>
</comment>
<comment type="function">
    <text evidence="20">Removal of H(2)O(2), oxidation of toxic reductants, biosynthesis and degradation of lignin, suberization, auxin catabolism, response to environmental stresses such as wounding, pathogen attack and oxidative stress.</text>
</comment>
<evidence type="ECO:0000256" key="12">
    <source>
        <dbReference type="ARBA" id="ARBA00023157"/>
    </source>
</evidence>
<keyword evidence="11 17" id="KW-0408">Iron</keyword>
<feature type="binding site" description="axial binding residue" evidence="17">
    <location>
        <position position="288"/>
    </location>
    <ligand>
        <name>heme b</name>
        <dbReference type="ChEBI" id="CHEBI:60344"/>
    </ligand>
    <ligandPart>
        <name>Fe</name>
        <dbReference type="ChEBI" id="CHEBI:18248"/>
    </ligandPart>
</feature>
<dbReference type="GO" id="GO:0042744">
    <property type="term" value="P:hydrogen peroxide catabolic process"/>
    <property type="evidence" value="ECO:0007669"/>
    <property type="project" value="UniProtKB-KW"/>
</dbReference>
<comment type="cofactor">
    <cofactor evidence="17 20">
        <name>Ca(2+)</name>
        <dbReference type="ChEBI" id="CHEBI:29108"/>
    </cofactor>
    <text evidence="17 20">Binds 2 calcium ions per subunit.</text>
</comment>
<dbReference type="AlphaFoldDB" id="A0A835A527"/>
<feature type="binding site" evidence="17">
    <location>
        <position position="181"/>
    </location>
    <ligand>
        <name>Ca(2+)</name>
        <dbReference type="ChEBI" id="CHEBI:29108"/>
        <label>1</label>
    </ligand>
</feature>
<evidence type="ECO:0000256" key="10">
    <source>
        <dbReference type="ARBA" id="ARBA00023002"/>
    </source>
</evidence>
<evidence type="ECO:0000256" key="4">
    <source>
        <dbReference type="ARBA" id="ARBA00012313"/>
    </source>
</evidence>
<dbReference type="EMBL" id="JACEFO010002588">
    <property type="protein sequence ID" value="KAF8655433.1"/>
    <property type="molecule type" value="Genomic_DNA"/>
</dbReference>
<feature type="compositionally biased region" description="Pro residues" evidence="21">
    <location>
        <begin position="50"/>
        <end position="113"/>
    </location>
</feature>
<dbReference type="InterPro" id="IPR033905">
    <property type="entry name" value="Secretory_peroxidase"/>
</dbReference>
<feature type="domain" description="Plant heme peroxidase family profile" evidence="22">
    <location>
        <begin position="117"/>
        <end position="409"/>
    </location>
</feature>
<comment type="caution">
    <text evidence="23">The sequence shown here is derived from an EMBL/GenBank/DDBJ whole genome shotgun (WGS) entry which is preliminary data.</text>
</comment>
<evidence type="ECO:0000256" key="1">
    <source>
        <dbReference type="ARBA" id="ARBA00000189"/>
    </source>
</evidence>
<feature type="disulfide bond" evidence="19">
    <location>
        <begin position="160"/>
        <end position="165"/>
    </location>
</feature>
<dbReference type="PRINTS" id="PR00458">
    <property type="entry name" value="PEROXIDASE"/>
</dbReference>
<evidence type="ECO:0000259" key="22">
    <source>
        <dbReference type="PROSITE" id="PS50873"/>
    </source>
</evidence>
<evidence type="ECO:0000313" key="23">
    <source>
        <dbReference type="EMBL" id="KAF8655433.1"/>
    </source>
</evidence>
<dbReference type="FunFam" id="1.10.420.10:FF:000006">
    <property type="entry name" value="Peroxidase"/>
    <property type="match status" value="1"/>
</dbReference>
<dbReference type="PRINTS" id="PR00461">
    <property type="entry name" value="PLPEROXIDASE"/>
</dbReference>
<evidence type="ECO:0000256" key="20">
    <source>
        <dbReference type="RuleBase" id="RU362060"/>
    </source>
</evidence>
<evidence type="ECO:0000256" key="19">
    <source>
        <dbReference type="PIRSR" id="PIRSR600823-5"/>
    </source>
</evidence>
<keyword evidence="5 20" id="KW-0964">Secreted</keyword>
<feature type="compositionally biased region" description="Low complexity" evidence="21">
    <location>
        <begin position="33"/>
        <end position="49"/>
    </location>
</feature>
<evidence type="ECO:0000256" key="13">
    <source>
        <dbReference type="ARBA" id="ARBA00023180"/>
    </source>
</evidence>
<evidence type="ECO:0000313" key="24">
    <source>
        <dbReference type="Proteomes" id="UP000636709"/>
    </source>
</evidence>
<keyword evidence="7 20" id="KW-0349">Heme</keyword>
<comment type="catalytic activity">
    <reaction evidence="1 20">
        <text>2 a phenolic donor + H2O2 = 2 a phenolic radical donor + 2 H2O</text>
        <dbReference type="Rhea" id="RHEA:56136"/>
        <dbReference type="ChEBI" id="CHEBI:15377"/>
        <dbReference type="ChEBI" id="CHEBI:16240"/>
        <dbReference type="ChEBI" id="CHEBI:139520"/>
        <dbReference type="ChEBI" id="CHEBI:139521"/>
        <dbReference type="EC" id="1.11.1.7"/>
    </reaction>
</comment>
<evidence type="ECO:0000256" key="9">
    <source>
        <dbReference type="ARBA" id="ARBA00022837"/>
    </source>
</evidence>
<feature type="disulfide bond" evidence="19">
    <location>
        <begin position="295"/>
        <end position="317"/>
    </location>
</feature>
<feature type="binding site" evidence="17">
    <location>
        <position position="162"/>
    </location>
    <ligand>
        <name>Ca(2+)</name>
        <dbReference type="ChEBI" id="CHEBI:29108"/>
        <label>1</label>
    </ligand>
</feature>
<dbReference type="GO" id="GO:0005576">
    <property type="term" value="C:extracellular region"/>
    <property type="evidence" value="ECO:0007669"/>
    <property type="project" value="UniProtKB-SubCell"/>
</dbReference>
<dbReference type="FunFam" id="1.10.520.10:FF:000028">
    <property type="entry name" value="Peroxidase"/>
    <property type="match status" value="1"/>
</dbReference>
<dbReference type="InterPro" id="IPR000823">
    <property type="entry name" value="Peroxidase_pln"/>
</dbReference>
<gene>
    <name evidence="23" type="ORF">HU200_061180</name>
</gene>
<evidence type="ECO:0000256" key="21">
    <source>
        <dbReference type="SAM" id="MobiDB-lite"/>
    </source>
</evidence>
<dbReference type="InterPro" id="IPR019793">
    <property type="entry name" value="Peroxidases_heam-ligand_BS"/>
</dbReference>
<dbReference type="InterPro" id="IPR002016">
    <property type="entry name" value="Haem_peroxidase"/>
</dbReference>
<evidence type="ECO:0000256" key="15">
    <source>
        <dbReference type="PIRSR" id="PIRSR600823-1"/>
    </source>
</evidence>
<evidence type="ECO:0000256" key="5">
    <source>
        <dbReference type="ARBA" id="ARBA00022525"/>
    </source>
</evidence>
<proteinExistence type="inferred from homology"/>
<feature type="binding site" evidence="17">
    <location>
        <position position="338"/>
    </location>
    <ligand>
        <name>Ca(2+)</name>
        <dbReference type="ChEBI" id="CHEBI:29108"/>
        <label>2</label>
    </ligand>
</feature>
<evidence type="ECO:0000256" key="2">
    <source>
        <dbReference type="ARBA" id="ARBA00004613"/>
    </source>
</evidence>
<evidence type="ECO:0000256" key="6">
    <source>
        <dbReference type="ARBA" id="ARBA00022559"/>
    </source>
</evidence>
<feature type="disulfide bond" evidence="19">
    <location>
        <begin position="127"/>
        <end position="208"/>
    </location>
</feature>
<evidence type="ECO:0000256" key="3">
    <source>
        <dbReference type="ARBA" id="ARBA00006873"/>
    </source>
</evidence>
<feature type="disulfide bond" evidence="19">
    <location>
        <begin position="214"/>
        <end position="405"/>
    </location>
</feature>
<dbReference type="GO" id="GO:0046872">
    <property type="term" value="F:metal ion binding"/>
    <property type="evidence" value="ECO:0007669"/>
    <property type="project" value="UniProtKB-UniRule"/>
</dbReference>
<keyword evidence="24" id="KW-1185">Reference proteome</keyword>
<feature type="binding site" evidence="17">
    <location>
        <position position="166"/>
    </location>
    <ligand>
        <name>Ca(2+)</name>
        <dbReference type="ChEBI" id="CHEBI:29108"/>
        <label>1</label>
    </ligand>
</feature>
<evidence type="ECO:0000256" key="18">
    <source>
        <dbReference type="PIRSR" id="PIRSR600823-4"/>
    </source>
</evidence>
<feature type="binding site" evidence="17">
    <location>
        <position position="159"/>
    </location>
    <ligand>
        <name>Ca(2+)</name>
        <dbReference type="ChEBI" id="CHEBI:29108"/>
        <label>1</label>
    </ligand>
</feature>
<evidence type="ECO:0000256" key="14">
    <source>
        <dbReference type="ARBA" id="ARBA00023324"/>
    </source>
</evidence>
<dbReference type="CDD" id="cd00693">
    <property type="entry name" value="secretory_peroxidase"/>
    <property type="match status" value="1"/>
</dbReference>
<dbReference type="GO" id="GO:0006979">
    <property type="term" value="P:response to oxidative stress"/>
    <property type="evidence" value="ECO:0007669"/>
    <property type="project" value="UniProtKB-UniRule"/>
</dbReference>
<keyword evidence="10 20" id="KW-0560">Oxidoreductase</keyword>
<evidence type="ECO:0000256" key="11">
    <source>
        <dbReference type="ARBA" id="ARBA00023004"/>
    </source>
</evidence>
<reference evidence="23" key="1">
    <citation type="submission" date="2020-07" db="EMBL/GenBank/DDBJ databases">
        <title>Genome sequence and genetic diversity analysis of an under-domesticated orphan crop, white fonio (Digitaria exilis).</title>
        <authorList>
            <person name="Bennetzen J.L."/>
            <person name="Chen S."/>
            <person name="Ma X."/>
            <person name="Wang X."/>
            <person name="Yssel A.E.J."/>
            <person name="Chaluvadi S.R."/>
            <person name="Johnson M."/>
            <person name="Gangashetty P."/>
            <person name="Hamidou F."/>
            <person name="Sanogo M.D."/>
            <person name="Zwaenepoel A."/>
            <person name="Wallace J."/>
            <person name="Van De Peer Y."/>
            <person name="Van Deynze A."/>
        </authorList>
    </citation>
    <scope>NUCLEOTIDE SEQUENCE</scope>
    <source>
        <tissue evidence="23">Leaves</tissue>
    </source>
</reference>
<feature type="binding site" evidence="17">
    <location>
        <position position="330"/>
    </location>
    <ligand>
        <name>Ca(2+)</name>
        <dbReference type="ChEBI" id="CHEBI:29108"/>
        <label>2</label>
    </ligand>
</feature>
<feature type="compositionally biased region" description="Pro residues" evidence="21">
    <location>
        <begin position="1"/>
        <end position="32"/>
    </location>
</feature>
<comment type="similarity">
    <text evidence="3">Belongs to the peroxidase family. Ascorbate peroxidase subfamily.</text>
</comment>
<dbReference type="InterPro" id="IPR010255">
    <property type="entry name" value="Haem_peroxidase_sf"/>
</dbReference>
<comment type="similarity">
    <text evidence="20">Belongs to the peroxidase family. Classical plant (class III) peroxidase subfamily.</text>
</comment>
<name>A0A835A527_9POAL</name>
<feature type="binding site" evidence="17">
    <location>
        <position position="168"/>
    </location>
    <ligand>
        <name>Ca(2+)</name>
        <dbReference type="ChEBI" id="CHEBI:29108"/>
        <label>1</label>
    </ligand>
</feature>
<dbReference type="GO" id="GO:0140825">
    <property type="term" value="F:lactoperoxidase activity"/>
    <property type="evidence" value="ECO:0007669"/>
    <property type="project" value="UniProtKB-EC"/>
</dbReference>
<evidence type="ECO:0000256" key="16">
    <source>
        <dbReference type="PIRSR" id="PIRSR600823-2"/>
    </source>
</evidence>
<feature type="site" description="Transition state stabilizer" evidence="18">
    <location>
        <position position="154"/>
    </location>
</feature>
<keyword evidence="12 19" id="KW-1015">Disulfide bond</keyword>